<proteinExistence type="predicted"/>
<reference evidence="1 2" key="1">
    <citation type="journal article" date="2012" name="Proc. Natl. Acad. Sci. U.S.A.">
        <title>Comparative genomics of Ceriporiopsis subvermispora and Phanerochaete chrysosporium provide insight into selective ligninolysis.</title>
        <authorList>
            <person name="Fernandez-Fueyo E."/>
            <person name="Ruiz-Duenas F.J."/>
            <person name="Ferreira P."/>
            <person name="Floudas D."/>
            <person name="Hibbett D.S."/>
            <person name="Canessa P."/>
            <person name="Larrondo L.F."/>
            <person name="James T.Y."/>
            <person name="Seelenfreund D."/>
            <person name="Lobos S."/>
            <person name="Polanco R."/>
            <person name="Tello M."/>
            <person name="Honda Y."/>
            <person name="Watanabe T."/>
            <person name="Watanabe T."/>
            <person name="Ryu J.S."/>
            <person name="Kubicek C.P."/>
            <person name="Schmoll M."/>
            <person name="Gaskell J."/>
            <person name="Hammel K.E."/>
            <person name="St John F.J."/>
            <person name="Vanden Wymelenberg A."/>
            <person name="Sabat G."/>
            <person name="Splinter BonDurant S."/>
            <person name="Syed K."/>
            <person name="Yadav J.S."/>
            <person name="Doddapaneni H."/>
            <person name="Subramanian V."/>
            <person name="Lavin J.L."/>
            <person name="Oguiza J.A."/>
            <person name="Perez G."/>
            <person name="Pisabarro A.G."/>
            <person name="Ramirez L."/>
            <person name="Santoyo F."/>
            <person name="Master E."/>
            <person name="Coutinho P.M."/>
            <person name="Henrissat B."/>
            <person name="Lombard V."/>
            <person name="Magnuson J.K."/>
            <person name="Kuees U."/>
            <person name="Hori C."/>
            <person name="Igarashi K."/>
            <person name="Samejima M."/>
            <person name="Held B.W."/>
            <person name="Barry K.W."/>
            <person name="LaButti K.M."/>
            <person name="Lapidus A."/>
            <person name="Lindquist E.A."/>
            <person name="Lucas S.M."/>
            <person name="Riley R."/>
            <person name="Salamov A.A."/>
            <person name="Hoffmeister D."/>
            <person name="Schwenk D."/>
            <person name="Hadar Y."/>
            <person name="Yarden O."/>
            <person name="de Vries R.P."/>
            <person name="Wiebenga A."/>
            <person name="Stenlid J."/>
            <person name="Eastwood D."/>
            <person name="Grigoriev I.V."/>
            <person name="Berka R.M."/>
            <person name="Blanchette R.A."/>
            <person name="Kersten P."/>
            <person name="Martinez A.T."/>
            <person name="Vicuna R."/>
            <person name="Cullen D."/>
        </authorList>
    </citation>
    <scope>NUCLEOTIDE SEQUENCE [LARGE SCALE GENOMIC DNA]</scope>
    <source>
        <strain evidence="1 2">B</strain>
    </source>
</reference>
<organism evidence="1 2">
    <name type="scientific">Ceriporiopsis subvermispora (strain B)</name>
    <name type="common">White-rot fungus</name>
    <name type="synonym">Gelatoporia subvermispora</name>
    <dbReference type="NCBI Taxonomy" id="914234"/>
    <lineage>
        <taxon>Eukaryota</taxon>
        <taxon>Fungi</taxon>
        <taxon>Dikarya</taxon>
        <taxon>Basidiomycota</taxon>
        <taxon>Agaricomycotina</taxon>
        <taxon>Agaricomycetes</taxon>
        <taxon>Polyporales</taxon>
        <taxon>Gelatoporiaceae</taxon>
        <taxon>Gelatoporia</taxon>
    </lineage>
</organism>
<evidence type="ECO:0000313" key="1">
    <source>
        <dbReference type="EMBL" id="EMD31848.1"/>
    </source>
</evidence>
<dbReference type="EMBL" id="KB445815">
    <property type="protein sequence ID" value="EMD31848.1"/>
    <property type="molecule type" value="Genomic_DNA"/>
</dbReference>
<dbReference type="HOGENOM" id="CLU_1315254_0_0_1"/>
<protein>
    <submittedName>
        <fullName evidence="1">Uncharacterized protein</fullName>
    </submittedName>
</protein>
<name>M2Q4W3_CERS8</name>
<gene>
    <name evidence="1" type="ORF">CERSUDRAFT_77927</name>
</gene>
<evidence type="ECO:0000313" key="2">
    <source>
        <dbReference type="Proteomes" id="UP000016930"/>
    </source>
</evidence>
<keyword evidence="2" id="KW-1185">Reference proteome</keyword>
<dbReference type="Proteomes" id="UP000016930">
    <property type="component" value="Unassembled WGS sequence"/>
</dbReference>
<dbReference type="AlphaFoldDB" id="M2Q4W3"/>
<sequence>MSRLDNNLRLLCLSGTQVLTLLAGAPNGFRTQGLHVITHEPSDWAAIPTLLQKAARSLTKLTIDMSSVSENETPNARGLCIWFQGAVSDLMPVSDLNAFKEALKSARSLRALSIYTQPWHLPHLYELVSCIAPSSLEQLDLQSDLNGTPELSYLENLARILNDAAQFPSLRELELYYEGYPHEIGKEKTKQIIDEISAPLHARGIAQFD</sequence>
<accession>M2Q4W3</accession>